<dbReference type="SMART" id="SM00360">
    <property type="entry name" value="RRM"/>
    <property type="match status" value="1"/>
</dbReference>
<dbReference type="PANTHER" id="PTHR48025:SF1">
    <property type="entry name" value="RRM DOMAIN-CONTAINING PROTEIN"/>
    <property type="match status" value="1"/>
</dbReference>
<proteinExistence type="predicted"/>
<dbReference type="Proteomes" id="UP000053467">
    <property type="component" value="Unassembled WGS sequence"/>
</dbReference>
<dbReference type="Pfam" id="PF00076">
    <property type="entry name" value="RRM_1"/>
    <property type="match status" value="1"/>
</dbReference>
<comment type="caution">
    <text evidence="4">The sequence shown here is derived from an EMBL/GenBank/DDBJ whole genome shotgun (WGS) entry which is preliminary data.</text>
</comment>
<dbReference type="GO" id="GO:0003729">
    <property type="term" value="F:mRNA binding"/>
    <property type="evidence" value="ECO:0007669"/>
    <property type="project" value="TreeGrafter"/>
</dbReference>
<evidence type="ECO:0000256" key="1">
    <source>
        <dbReference type="ARBA" id="ARBA00022884"/>
    </source>
</evidence>
<dbReference type="InterPro" id="IPR050502">
    <property type="entry name" value="Euk_RNA-bind_prot"/>
</dbReference>
<evidence type="ECO:0000259" key="3">
    <source>
        <dbReference type="PROSITE" id="PS50102"/>
    </source>
</evidence>
<dbReference type="Gene3D" id="3.30.70.330">
    <property type="match status" value="1"/>
</dbReference>
<protein>
    <submittedName>
        <fullName evidence="4">RNP-1 like RNA-binding protein</fullName>
    </submittedName>
</protein>
<dbReference type="PROSITE" id="PS50102">
    <property type="entry name" value="RRM"/>
    <property type="match status" value="1"/>
</dbReference>
<dbReference type="InterPro" id="IPR035979">
    <property type="entry name" value="RBD_domain_sf"/>
</dbReference>
<evidence type="ECO:0000313" key="4">
    <source>
        <dbReference type="EMBL" id="KUK85846.1"/>
    </source>
</evidence>
<feature type="compositionally biased region" description="Basic and acidic residues" evidence="2">
    <location>
        <begin position="69"/>
        <end position="90"/>
    </location>
</feature>
<dbReference type="SUPFAM" id="SSF54928">
    <property type="entry name" value="RNA-binding domain, RBD"/>
    <property type="match status" value="1"/>
</dbReference>
<dbReference type="InterPro" id="IPR012677">
    <property type="entry name" value="Nucleotide-bd_a/b_plait_sf"/>
</dbReference>
<accession>A0A101HZ86</accession>
<evidence type="ECO:0000256" key="2">
    <source>
        <dbReference type="SAM" id="MobiDB-lite"/>
    </source>
</evidence>
<feature type="domain" description="RRM" evidence="3">
    <location>
        <begin position="4"/>
        <end position="76"/>
    </location>
</feature>
<keyword evidence="1" id="KW-0694">RNA-binding</keyword>
<dbReference type="EMBL" id="LGGX01000039">
    <property type="protein sequence ID" value="KUK85846.1"/>
    <property type="molecule type" value="Genomic_DNA"/>
</dbReference>
<dbReference type="PANTHER" id="PTHR48025">
    <property type="entry name" value="OS02G0815200 PROTEIN"/>
    <property type="match status" value="1"/>
</dbReference>
<feature type="region of interest" description="Disordered" evidence="2">
    <location>
        <begin position="65"/>
        <end position="90"/>
    </location>
</feature>
<organism evidence="4 5">
    <name type="scientific">candidate division TA06 bacterium 34_109</name>
    <dbReference type="NCBI Taxonomy" id="1635277"/>
    <lineage>
        <taxon>Bacteria</taxon>
        <taxon>Bacteria division TA06</taxon>
    </lineage>
</organism>
<sequence>MQGSKLYVGNLSYSVTNQQLEELFANQGTVKSVNIIEGKGFGFVEMSSSEEAQSAMEALNNSEFAGRPLKIDEARPQKPRRDFRDNRRRY</sequence>
<gene>
    <name evidence="4" type="ORF">XE03_1866</name>
</gene>
<evidence type="ECO:0000313" key="5">
    <source>
        <dbReference type="Proteomes" id="UP000053467"/>
    </source>
</evidence>
<dbReference type="InterPro" id="IPR000504">
    <property type="entry name" value="RRM_dom"/>
</dbReference>
<dbReference type="AlphaFoldDB" id="A0A101HZ86"/>
<reference evidence="5" key="1">
    <citation type="journal article" date="2015" name="MBio">
        <title>Genome-Resolved Metagenomic Analysis Reveals Roles for Candidate Phyla and Other Microbial Community Members in Biogeochemical Transformations in Oil Reservoirs.</title>
        <authorList>
            <person name="Hu P."/>
            <person name="Tom L."/>
            <person name="Singh A."/>
            <person name="Thomas B.C."/>
            <person name="Baker B.J."/>
            <person name="Piceno Y.M."/>
            <person name="Andersen G.L."/>
            <person name="Banfield J.F."/>
        </authorList>
    </citation>
    <scope>NUCLEOTIDE SEQUENCE [LARGE SCALE GENOMIC DNA]</scope>
</reference>
<name>A0A101HZ86_UNCT6</name>